<dbReference type="Proteomes" id="UP000322530">
    <property type="component" value="Unassembled WGS sequence"/>
</dbReference>
<organism evidence="2 3">
    <name type="scientific">Dictyobacter arantiisoli</name>
    <dbReference type="NCBI Taxonomy" id="2014874"/>
    <lineage>
        <taxon>Bacteria</taxon>
        <taxon>Bacillati</taxon>
        <taxon>Chloroflexota</taxon>
        <taxon>Ktedonobacteria</taxon>
        <taxon>Ktedonobacterales</taxon>
        <taxon>Dictyobacteraceae</taxon>
        <taxon>Dictyobacter</taxon>
    </lineage>
</organism>
<proteinExistence type="predicted"/>
<dbReference type="AlphaFoldDB" id="A0A5A5TC85"/>
<evidence type="ECO:0000256" key="1">
    <source>
        <dbReference type="SAM" id="MobiDB-lite"/>
    </source>
</evidence>
<feature type="region of interest" description="Disordered" evidence="1">
    <location>
        <begin position="77"/>
        <end position="97"/>
    </location>
</feature>
<evidence type="ECO:0000313" key="2">
    <source>
        <dbReference type="EMBL" id="GCF09120.1"/>
    </source>
</evidence>
<reference evidence="2 3" key="1">
    <citation type="submission" date="2019-01" db="EMBL/GenBank/DDBJ databases">
        <title>Draft genome sequence of Dictyobacter sp. Uno17.</title>
        <authorList>
            <person name="Wang C.M."/>
            <person name="Zheng Y."/>
            <person name="Sakai Y."/>
            <person name="Abe K."/>
            <person name="Yokota A."/>
            <person name="Yabe S."/>
        </authorList>
    </citation>
    <scope>NUCLEOTIDE SEQUENCE [LARGE SCALE GENOMIC DNA]</scope>
    <source>
        <strain evidence="2 3">Uno17</strain>
    </source>
</reference>
<comment type="caution">
    <text evidence="2">The sequence shown here is derived from an EMBL/GenBank/DDBJ whole genome shotgun (WGS) entry which is preliminary data.</text>
</comment>
<protein>
    <submittedName>
        <fullName evidence="2">Uncharacterized protein</fullName>
    </submittedName>
</protein>
<evidence type="ECO:0000313" key="3">
    <source>
        <dbReference type="Proteomes" id="UP000322530"/>
    </source>
</evidence>
<keyword evidence="3" id="KW-1185">Reference proteome</keyword>
<sequence length="97" mass="10499">MFRPRKGMREKAKPARLARSTVRILITAEVKKLFQSQSGKLLVARVLVKAVSVKCDASQESGTAVVSDSGLRAVSSAQSKGSSQIKARTTRNTKEPQ</sequence>
<name>A0A5A5TC85_9CHLR</name>
<feature type="compositionally biased region" description="Polar residues" evidence="1">
    <location>
        <begin position="77"/>
        <end position="87"/>
    </location>
</feature>
<dbReference type="EMBL" id="BIXY01000037">
    <property type="protein sequence ID" value="GCF09120.1"/>
    <property type="molecule type" value="Genomic_DNA"/>
</dbReference>
<gene>
    <name evidence="2" type="ORF">KDI_26840</name>
</gene>
<accession>A0A5A5TC85</accession>